<dbReference type="STRING" id="177437.HRM2_40770"/>
<sequence length="74" mass="8724">MVESHTVAFFSPYDFHEGQKIHINSGPRKGDWEVVHATEKKIRLRCPVSFREFEWDGFCFHVTNGTVTEWPQKD</sequence>
<protein>
    <submittedName>
        <fullName evidence="1">Uncharacterized protein</fullName>
    </submittedName>
</protein>
<dbReference type="eggNOG" id="ENOG5032Z4Y">
    <property type="taxonomic scope" value="Bacteria"/>
</dbReference>
<dbReference type="RefSeq" id="WP_015905867.1">
    <property type="nucleotide sequence ID" value="NC_012108.1"/>
</dbReference>
<dbReference type="EMBL" id="CP001087">
    <property type="protein sequence ID" value="ACN17134.1"/>
    <property type="molecule type" value="Genomic_DNA"/>
</dbReference>
<evidence type="ECO:0000313" key="1">
    <source>
        <dbReference type="EMBL" id="ACN17134.1"/>
    </source>
</evidence>
<accession>C0QCB7</accession>
<proteinExistence type="predicted"/>
<dbReference type="OrthoDB" id="5432197at2"/>
<name>C0QCB7_DESAH</name>
<dbReference type="HOGENOM" id="CLU_2715754_0_0_7"/>
<dbReference type="AlphaFoldDB" id="C0QCB7"/>
<keyword evidence="2" id="KW-1185">Reference proteome</keyword>
<gene>
    <name evidence="1" type="ordered locus">HRM2_40770</name>
</gene>
<evidence type="ECO:0000313" key="2">
    <source>
        <dbReference type="Proteomes" id="UP000000442"/>
    </source>
</evidence>
<reference evidence="1 2" key="1">
    <citation type="journal article" date="2009" name="Environ. Microbiol.">
        <title>Genome sequence of Desulfobacterium autotrophicum HRM2, a marine sulfate reducer oxidizing organic carbon completely to carbon dioxide.</title>
        <authorList>
            <person name="Strittmatter A.W."/>
            <person name="Liesegang H."/>
            <person name="Rabus R."/>
            <person name="Decker I."/>
            <person name="Amann J."/>
            <person name="Andres S."/>
            <person name="Henne A."/>
            <person name="Fricke W.F."/>
            <person name="Martinez-Arias R."/>
            <person name="Bartels D."/>
            <person name="Goesmann A."/>
            <person name="Krause L."/>
            <person name="Puehler A."/>
            <person name="Klenk H.P."/>
            <person name="Richter M."/>
            <person name="Schuler M."/>
            <person name="Gloeckner F.O."/>
            <person name="Meyerdierks A."/>
            <person name="Gottschalk G."/>
            <person name="Amann R."/>
        </authorList>
    </citation>
    <scope>NUCLEOTIDE SEQUENCE [LARGE SCALE GENOMIC DNA]</scope>
    <source>
        <strain evidence="2">ATCC 43914 / DSM 3382 / HRM2</strain>
    </source>
</reference>
<dbReference type="KEGG" id="dat:HRM2_40770"/>
<organism evidence="1 2">
    <name type="scientific">Desulforapulum autotrophicum (strain ATCC 43914 / DSM 3382 / VKM B-1955 / HRM2)</name>
    <name type="common">Desulfobacterium autotrophicum</name>
    <dbReference type="NCBI Taxonomy" id="177437"/>
    <lineage>
        <taxon>Bacteria</taxon>
        <taxon>Pseudomonadati</taxon>
        <taxon>Thermodesulfobacteriota</taxon>
        <taxon>Desulfobacteria</taxon>
        <taxon>Desulfobacterales</taxon>
        <taxon>Desulfobacteraceae</taxon>
        <taxon>Desulforapulum</taxon>
    </lineage>
</organism>
<dbReference type="Proteomes" id="UP000000442">
    <property type="component" value="Chromosome"/>
</dbReference>